<evidence type="ECO:0000313" key="12">
    <source>
        <dbReference type="EMBL" id="CAH3043607.1"/>
    </source>
</evidence>
<dbReference type="SMART" id="SM00248">
    <property type="entry name" value="ANK"/>
    <property type="match status" value="8"/>
</dbReference>
<dbReference type="SUPFAM" id="SSF48403">
    <property type="entry name" value="Ankyrin repeat"/>
    <property type="match status" value="2"/>
</dbReference>
<dbReference type="PROSITE" id="PS00917">
    <property type="entry name" value="ASN_GLN_ASE_2"/>
    <property type="match status" value="2"/>
</dbReference>
<evidence type="ECO:0000256" key="5">
    <source>
        <dbReference type="ARBA" id="ARBA00061199"/>
    </source>
</evidence>
<feature type="active site" evidence="8">
    <location>
        <position position="136"/>
    </location>
</feature>
<keyword evidence="3" id="KW-0378">Hydrolase</keyword>
<dbReference type="PROSITE" id="PS50297">
    <property type="entry name" value="ANK_REP_REGION"/>
    <property type="match status" value="5"/>
</dbReference>
<evidence type="ECO:0000256" key="1">
    <source>
        <dbReference type="ARBA" id="ARBA00012920"/>
    </source>
</evidence>
<reference evidence="12 13" key="1">
    <citation type="submission" date="2022-05" db="EMBL/GenBank/DDBJ databases">
        <authorList>
            <consortium name="Genoscope - CEA"/>
            <person name="William W."/>
        </authorList>
    </citation>
    <scope>NUCLEOTIDE SEQUENCE [LARGE SCALE GENOMIC DNA]</scope>
</reference>
<dbReference type="InterPro" id="IPR020827">
    <property type="entry name" value="Asparaginase/glutaminase_AS1"/>
</dbReference>
<keyword evidence="4 6" id="KW-0040">ANK repeat</keyword>
<accession>A0AAU9W2S5</accession>
<name>A0AAU9W2S5_9CNID</name>
<dbReference type="PRINTS" id="PR00139">
    <property type="entry name" value="ASNGLNASE"/>
</dbReference>
<dbReference type="SFLD" id="SFLDS00057">
    <property type="entry name" value="Glutaminase/Asparaginase"/>
    <property type="match status" value="1"/>
</dbReference>
<dbReference type="InterPro" id="IPR041725">
    <property type="entry name" value="L-asparaginase_I"/>
</dbReference>
<feature type="repeat" description="ANK" evidence="6">
    <location>
        <begin position="1179"/>
        <end position="1211"/>
    </location>
</feature>
<dbReference type="EMBL" id="CALNXJ010000007">
    <property type="protein sequence ID" value="CAH3043607.1"/>
    <property type="molecule type" value="Genomic_DNA"/>
</dbReference>
<dbReference type="InterPro" id="IPR027475">
    <property type="entry name" value="Asparaginase/glutaminase_AS2"/>
</dbReference>
<dbReference type="CDD" id="cd08963">
    <property type="entry name" value="L-asparaginase_I"/>
    <property type="match status" value="2"/>
</dbReference>
<sequence>MESPTLPKKIRETKVLVLYTGGTIGMKKTDGGYQPKSGHLQTQIKRLPMLYDEDYTKIEPTGSLKSFSCDNAASTSQLEELAMPISAHGVRVLYYIKEYLPLKDSSNMTIGDWVEIALDIKDNYSRYDGFVVIHGTDTMAYSVSALSFMLENLGKSVIFTGSQVPIYEQRNDGRDNLLGALVIAGHYIIPEVTLFFAGYLYRGNRSTKVSAGSFDAFASPNLPPLVTMKVNIEVQWDAIFRSNSVNKFTVCSNMNPNIGLLRLFPGITSETVQAFLKPPMLGVVLQTYGCGNAPNNREDIISEIKKATHRGVLIVNCTQCLHGPVVDQYATGKVLLDAGVIPGSDMTPEAALTKLCYVLGKTELSLNEKRELIRNNIRGELTVAHTREQFSLKDNSFIAAVASSLQISSSKEMKFIRQALLPVLMSCATSAGNVRTMEELLNQGADVNATTDYDGRTPLHIACVEGNTEAVEFLLAKGAITQVRDRFKCSPLDDAIKFRHKEIVKTLRKAGAQLMKSSMETAVELCRLAAKNRVDDLLVWQLAGADFNASDYDKRTPLHVAVCRNNVETVAFLLEHGVNPYLRDVFGSTPLDNAKSYELHNIIDMLDGYCGLKQFNKISTSSKKSLKTLPECGENDGIVVTTGGSEKCAVPSSTKHLPSTTAGKQTMQSTSSSDASDGDVALKRRSFHAQLSRSFFQSRSSSSSSVDGGSSSPSKSRLGTVPVEDPITHENVVNSKVLLLYTGGALGWKVDPNLEGFHLDKKNVLKELKKLPMMHDVEYVDYILSNVLDDIPEEGIGSDTIVMPVSKYGKRVFVDVLEMKESHVVVHSKDQDIQDWINIALQIKECYEKYHGFVILHGTDTMAYLASALSFMFENLGKSVIFTGSQYALSDHLNDGRQNLLGALMIAGHYVIPEVTLFFHGKLYHGNRALKVDARRFGAFDSPNCPPLATVEAGIEVEWEELFYENQARKFEIHTKMSSRIGVLRIFPGITQEAVHAFLEPPIEGVVLETYGSGNGPDSRKELLEEIRAAAKRGVIIVNCTQCLYGHVVDSYATGRVLVEAGVISGNDMTVEAALTKLSYVLGHDKLSIEEKKEVMKKNLRGELTPYKDENMQQFSLRDNELIDAVASHFKVGSTEEVRFIKQALFPVLMCHAAGRGDIDAMEDLRQQGGLLSAATSHDGRTPIHVACLEGQLQVIRYLLEKGASPHVFDNHGQTPLHDAIHSDNEEAILLLREFGAHLGPTTVNTALEICSLAADDKVDRLRAWHLAGVDFNVGDYDRRTALHVAVCRNNVNTVKFLLECGVDLNSRDLYGFTPLKNAEIFENRKMMELLQSAAEKTNDAVDQ</sequence>
<evidence type="ECO:0000259" key="11">
    <source>
        <dbReference type="Pfam" id="PF17763"/>
    </source>
</evidence>
<feature type="region of interest" description="Disordered" evidence="9">
    <location>
        <begin position="643"/>
        <end position="679"/>
    </location>
</feature>
<dbReference type="PROSITE" id="PS00144">
    <property type="entry name" value="ASN_GLN_ASE_1"/>
    <property type="match status" value="1"/>
</dbReference>
<proteinExistence type="inferred from homology"/>
<dbReference type="InterPro" id="IPR027473">
    <property type="entry name" value="L-asparaginase_C"/>
</dbReference>
<feature type="domain" description="L-asparaginase N-terminal" evidence="10">
    <location>
        <begin position="736"/>
        <end position="960"/>
    </location>
</feature>
<dbReference type="PROSITE" id="PS51732">
    <property type="entry name" value="ASN_GLN_ASE_3"/>
    <property type="match status" value="2"/>
</dbReference>
<feature type="repeat" description="ANK" evidence="6">
    <location>
        <begin position="454"/>
        <end position="486"/>
    </location>
</feature>
<feature type="active site" evidence="8">
    <location>
        <position position="859"/>
    </location>
</feature>
<dbReference type="Pfam" id="PF17763">
    <property type="entry name" value="Asparaginase_C"/>
    <property type="match status" value="2"/>
</dbReference>
<dbReference type="PANTHER" id="PTHR11707">
    <property type="entry name" value="L-ASPARAGINASE"/>
    <property type="match status" value="1"/>
</dbReference>
<dbReference type="InterPro" id="IPR006034">
    <property type="entry name" value="Asparaginase/glutaminase-like"/>
</dbReference>
<feature type="domain" description="Asparaginase/glutaminase C-terminal" evidence="11">
    <location>
        <begin position="257"/>
        <end position="371"/>
    </location>
</feature>
<dbReference type="Pfam" id="PF00710">
    <property type="entry name" value="Asparaginase"/>
    <property type="match status" value="2"/>
</dbReference>
<dbReference type="Proteomes" id="UP001159428">
    <property type="component" value="Unassembled WGS sequence"/>
</dbReference>
<keyword evidence="2" id="KW-0677">Repeat</keyword>
<dbReference type="Pfam" id="PF12796">
    <property type="entry name" value="Ank_2"/>
    <property type="match status" value="4"/>
</dbReference>
<dbReference type="Gene3D" id="3.40.50.40">
    <property type="match status" value="2"/>
</dbReference>
<dbReference type="InterPro" id="IPR037152">
    <property type="entry name" value="L-asparaginase_N_sf"/>
</dbReference>
<dbReference type="FunFam" id="3.40.50.40:FF:000001">
    <property type="entry name" value="L-asparaginase 1"/>
    <property type="match status" value="2"/>
</dbReference>
<feature type="domain" description="L-asparaginase N-terminal" evidence="10">
    <location>
        <begin position="14"/>
        <end position="238"/>
    </location>
</feature>
<dbReference type="Gene3D" id="1.25.40.20">
    <property type="entry name" value="Ankyrin repeat-containing domain"/>
    <property type="match status" value="5"/>
</dbReference>
<dbReference type="InterPro" id="IPR036770">
    <property type="entry name" value="Ankyrin_rpt-contain_sf"/>
</dbReference>
<evidence type="ECO:0000256" key="8">
    <source>
        <dbReference type="PROSITE-ProRule" id="PRU10100"/>
    </source>
</evidence>
<dbReference type="PIRSF" id="PIRSF500176">
    <property type="entry name" value="L_ASNase"/>
    <property type="match status" value="1"/>
</dbReference>
<dbReference type="InterPro" id="IPR002110">
    <property type="entry name" value="Ankyrin_rpt"/>
</dbReference>
<dbReference type="PIRSF" id="PIRSF001220">
    <property type="entry name" value="L-ASNase_gatD"/>
    <property type="match status" value="1"/>
</dbReference>
<protein>
    <recommendedName>
        <fullName evidence="1">asparaginase</fullName>
        <ecNumber evidence="1">3.5.1.1</ecNumber>
    </recommendedName>
</protein>
<organism evidence="12 13">
    <name type="scientific">Pocillopora meandrina</name>
    <dbReference type="NCBI Taxonomy" id="46732"/>
    <lineage>
        <taxon>Eukaryota</taxon>
        <taxon>Metazoa</taxon>
        <taxon>Cnidaria</taxon>
        <taxon>Anthozoa</taxon>
        <taxon>Hexacorallia</taxon>
        <taxon>Scleractinia</taxon>
        <taxon>Astrocoeniina</taxon>
        <taxon>Pocilloporidae</taxon>
        <taxon>Pocillopora</taxon>
    </lineage>
</organism>
<gene>
    <name evidence="12" type="ORF">PMEA_00031641</name>
</gene>
<dbReference type="FunFam" id="3.40.50.1170:FF:000003">
    <property type="entry name" value="60 kDa lysophospholipase"/>
    <property type="match status" value="2"/>
</dbReference>
<feature type="repeat" description="ANK" evidence="6">
    <location>
        <begin position="553"/>
        <end position="585"/>
    </location>
</feature>
<feature type="repeat" description="ANK" evidence="6">
    <location>
        <begin position="1278"/>
        <end position="1310"/>
    </location>
</feature>
<dbReference type="NCBIfam" id="TIGR00519">
    <property type="entry name" value="asnASE_I"/>
    <property type="match status" value="2"/>
</dbReference>
<keyword evidence="13" id="KW-1185">Reference proteome</keyword>
<evidence type="ECO:0000256" key="4">
    <source>
        <dbReference type="ARBA" id="ARBA00023043"/>
    </source>
</evidence>
<evidence type="ECO:0000256" key="3">
    <source>
        <dbReference type="ARBA" id="ARBA00022801"/>
    </source>
</evidence>
<feature type="active site" evidence="7">
    <location>
        <position position="23"/>
    </location>
</feature>
<dbReference type="PANTHER" id="PTHR11707:SF28">
    <property type="entry name" value="60 KDA LYSOPHOSPHOLIPASE"/>
    <property type="match status" value="1"/>
</dbReference>
<feature type="compositionally biased region" description="Low complexity" evidence="9">
    <location>
        <begin position="699"/>
        <end position="716"/>
    </location>
</feature>
<evidence type="ECO:0000256" key="9">
    <source>
        <dbReference type="SAM" id="MobiDB-lite"/>
    </source>
</evidence>
<feature type="compositionally biased region" description="Polar residues" evidence="9">
    <location>
        <begin position="651"/>
        <end position="675"/>
    </location>
</feature>
<evidence type="ECO:0000259" key="10">
    <source>
        <dbReference type="Pfam" id="PF00710"/>
    </source>
</evidence>
<dbReference type="InterPro" id="IPR027474">
    <property type="entry name" value="L-asparaginase_N"/>
</dbReference>
<comment type="similarity">
    <text evidence="5">In the N-terminal section; belongs to the asparaginase 1 family.</text>
</comment>
<feature type="region of interest" description="Disordered" evidence="9">
    <location>
        <begin position="699"/>
        <end position="723"/>
    </location>
</feature>
<dbReference type="EC" id="3.5.1.1" evidence="1"/>
<dbReference type="SMART" id="SM00870">
    <property type="entry name" value="Asparaginase"/>
    <property type="match status" value="2"/>
</dbReference>
<dbReference type="GO" id="GO:0006528">
    <property type="term" value="P:asparagine metabolic process"/>
    <property type="evidence" value="ECO:0007669"/>
    <property type="project" value="UniProtKB-ARBA"/>
</dbReference>
<evidence type="ECO:0000256" key="7">
    <source>
        <dbReference type="PROSITE-ProRule" id="PRU10099"/>
    </source>
</evidence>
<evidence type="ECO:0000256" key="6">
    <source>
        <dbReference type="PROSITE-ProRule" id="PRU00023"/>
    </source>
</evidence>
<dbReference type="PRINTS" id="PR01415">
    <property type="entry name" value="ANKYRIN"/>
</dbReference>
<dbReference type="SUPFAM" id="SSF53774">
    <property type="entry name" value="Glutaminase/Asparaginase"/>
    <property type="match status" value="2"/>
</dbReference>
<dbReference type="InterPro" id="IPR006033">
    <property type="entry name" value="AsnA_fam"/>
</dbReference>
<feature type="repeat" description="ANK" evidence="6">
    <location>
        <begin position="1212"/>
        <end position="1244"/>
    </location>
</feature>
<feature type="domain" description="Asparaginase/glutaminase C-terminal" evidence="11">
    <location>
        <begin position="980"/>
        <end position="1096"/>
    </location>
</feature>
<dbReference type="Gene3D" id="3.40.50.1170">
    <property type="entry name" value="L-asparaginase, N-terminal domain"/>
    <property type="match status" value="2"/>
</dbReference>
<dbReference type="InterPro" id="IPR036152">
    <property type="entry name" value="Asp/glu_Ase-like_sf"/>
</dbReference>
<comment type="caution">
    <text evidence="12">The sequence shown here is derived from an EMBL/GenBank/DDBJ whole genome shotgun (WGS) entry which is preliminary data.</text>
</comment>
<dbReference type="InterPro" id="IPR040919">
    <property type="entry name" value="Asparaginase_C"/>
</dbReference>
<dbReference type="GO" id="GO:0004067">
    <property type="term" value="F:asparaginase activity"/>
    <property type="evidence" value="ECO:0007669"/>
    <property type="project" value="UniProtKB-UniRule"/>
</dbReference>
<evidence type="ECO:0000256" key="2">
    <source>
        <dbReference type="ARBA" id="ARBA00022737"/>
    </source>
</evidence>
<evidence type="ECO:0000313" key="13">
    <source>
        <dbReference type="Proteomes" id="UP001159428"/>
    </source>
</evidence>
<dbReference type="PROSITE" id="PS50088">
    <property type="entry name" value="ANK_REPEAT"/>
    <property type="match status" value="5"/>
</dbReference>